<dbReference type="InterPro" id="IPR045336">
    <property type="entry name" value="MmgE_PrpD_N"/>
</dbReference>
<sequence>MAGAAERLAQAAAQGDFAAAPAPVRAAYRDFLLDTVAVMAAGAAHGTLAPVRAAIVASGGAGPASAAGCAQGVPAGIAALVNGMAMTVLQLQDGHRRARGHPMSHVLPAALAVAEETGADAPAFLNAVMAGYEVSARIGASLGGMQPLLHDTGTFGSIGAAVAAAHLFARDSATGTRARLIADTIGNAAAVALFPFRDTCMEGAGAHHLFVGLGTQNGVMAARAALAGLTPSPDTLERFFGPRAGEGFVPDQLCDGIGADGTWSRHEILSAYLKWHPVCAHLGPMLDCIEALRARHGGFDPARIAAVRVETYATALDYDAPDPRSDLAARFSFRHAAALALCFGPLRHDGFSPRRLASAAVRAMAARVTLAVDPGLDALYPASRPGRVTLGFTDGQQVSAEVRVPKGDGPNPLPRADVNRKARTLIGAAWADPAHFDGIARLLDRVEATPPADLPQALGRLLRSPFAPSS</sequence>
<proteinExistence type="inferred from homology"/>
<dbReference type="Gene3D" id="3.30.1330.120">
    <property type="entry name" value="2-methylcitrate dehydratase PrpD"/>
    <property type="match status" value="1"/>
</dbReference>
<dbReference type="PANTHER" id="PTHR16943:SF8">
    <property type="entry name" value="2-METHYLCITRATE DEHYDRATASE"/>
    <property type="match status" value="1"/>
</dbReference>
<dbReference type="Gene3D" id="1.10.4100.10">
    <property type="entry name" value="2-methylcitrate dehydratase PrpD"/>
    <property type="match status" value="1"/>
</dbReference>
<dbReference type="Pfam" id="PF19305">
    <property type="entry name" value="MmgE_PrpD_C"/>
    <property type="match status" value="1"/>
</dbReference>
<evidence type="ECO:0000259" key="2">
    <source>
        <dbReference type="Pfam" id="PF03972"/>
    </source>
</evidence>
<reference evidence="4 5" key="1">
    <citation type="submission" date="2018-02" db="EMBL/GenBank/DDBJ databases">
        <title>Genomic Encyclopedia of Archaeal and Bacterial Type Strains, Phase II (KMG-II): from individual species to whole genera.</title>
        <authorList>
            <person name="Goeker M."/>
        </authorList>
    </citation>
    <scope>NUCLEOTIDE SEQUENCE [LARGE SCALE GENOMIC DNA]</scope>
    <source>
        <strain evidence="4 5">DSM 18921</strain>
    </source>
</reference>
<comment type="caution">
    <text evidence="4">The sequence shown here is derived from an EMBL/GenBank/DDBJ whole genome shotgun (WGS) entry which is preliminary data.</text>
</comment>
<evidence type="ECO:0000313" key="4">
    <source>
        <dbReference type="EMBL" id="PQV58210.1"/>
    </source>
</evidence>
<dbReference type="AlphaFoldDB" id="A0A2S8SBP9"/>
<dbReference type="EMBL" id="PVEP01000001">
    <property type="protein sequence ID" value="PQV58210.1"/>
    <property type="molecule type" value="Genomic_DNA"/>
</dbReference>
<comment type="similarity">
    <text evidence="1">Belongs to the PrpD family.</text>
</comment>
<name>A0A2S8SBP9_9RHOB</name>
<dbReference type="Proteomes" id="UP000238338">
    <property type="component" value="Unassembled WGS sequence"/>
</dbReference>
<feature type="domain" description="MmgE/PrpD N-terminal" evidence="2">
    <location>
        <begin position="6"/>
        <end position="239"/>
    </location>
</feature>
<accession>A0A2S8SBP9</accession>
<dbReference type="InterPro" id="IPR042183">
    <property type="entry name" value="MmgE/PrpD_sf_1"/>
</dbReference>
<dbReference type="SUPFAM" id="SSF103378">
    <property type="entry name" value="2-methylcitrate dehydratase PrpD"/>
    <property type="match status" value="1"/>
</dbReference>
<dbReference type="RefSeq" id="WP_170076084.1">
    <property type="nucleotide sequence ID" value="NZ_PVEP01000001.1"/>
</dbReference>
<dbReference type="Pfam" id="PF03972">
    <property type="entry name" value="MmgE_PrpD_N"/>
    <property type="match status" value="1"/>
</dbReference>
<organism evidence="4 5">
    <name type="scientific">Albidovulum denitrificans</name>
    <dbReference type="NCBI Taxonomy" id="404881"/>
    <lineage>
        <taxon>Bacteria</taxon>
        <taxon>Pseudomonadati</taxon>
        <taxon>Pseudomonadota</taxon>
        <taxon>Alphaproteobacteria</taxon>
        <taxon>Rhodobacterales</taxon>
        <taxon>Paracoccaceae</taxon>
        <taxon>Albidovulum</taxon>
    </lineage>
</organism>
<dbReference type="InterPro" id="IPR036148">
    <property type="entry name" value="MmgE/PrpD_sf"/>
</dbReference>
<protein>
    <submittedName>
        <fullName evidence="4">2-methylcitrate dehydratase PrpD</fullName>
    </submittedName>
</protein>
<gene>
    <name evidence="4" type="ORF">LX70_00017</name>
</gene>
<feature type="domain" description="MmgE/PrpD C-terminal" evidence="3">
    <location>
        <begin position="276"/>
        <end position="428"/>
    </location>
</feature>
<keyword evidence="5" id="KW-1185">Reference proteome</keyword>
<dbReference type="GO" id="GO:0016829">
    <property type="term" value="F:lyase activity"/>
    <property type="evidence" value="ECO:0007669"/>
    <property type="project" value="InterPro"/>
</dbReference>
<dbReference type="InterPro" id="IPR045337">
    <property type="entry name" value="MmgE_PrpD_C"/>
</dbReference>
<dbReference type="InterPro" id="IPR005656">
    <property type="entry name" value="MmgE_PrpD"/>
</dbReference>
<dbReference type="PANTHER" id="PTHR16943">
    <property type="entry name" value="2-METHYLCITRATE DEHYDRATASE-RELATED"/>
    <property type="match status" value="1"/>
</dbReference>
<evidence type="ECO:0000313" key="5">
    <source>
        <dbReference type="Proteomes" id="UP000238338"/>
    </source>
</evidence>
<dbReference type="InterPro" id="IPR042188">
    <property type="entry name" value="MmgE/PrpD_sf_2"/>
</dbReference>
<evidence type="ECO:0000259" key="3">
    <source>
        <dbReference type="Pfam" id="PF19305"/>
    </source>
</evidence>
<evidence type="ECO:0000256" key="1">
    <source>
        <dbReference type="ARBA" id="ARBA00006174"/>
    </source>
</evidence>